<dbReference type="InterPro" id="IPR010869">
    <property type="entry name" value="DUF1501"/>
</dbReference>
<gene>
    <name evidence="1" type="ORF">GCM10010964_30510</name>
</gene>
<proteinExistence type="predicted"/>
<name>A0A8J3EBV0_9PROT</name>
<dbReference type="EMBL" id="BMKS01000009">
    <property type="protein sequence ID" value="GGG40790.1"/>
    <property type="molecule type" value="Genomic_DNA"/>
</dbReference>
<evidence type="ECO:0000313" key="1">
    <source>
        <dbReference type="EMBL" id="GGG40790.1"/>
    </source>
</evidence>
<reference evidence="1 2" key="1">
    <citation type="journal article" date="2014" name="Int. J. Syst. Evol. Microbiol.">
        <title>Complete genome sequence of Corynebacterium casei LMG S-19264T (=DSM 44701T), isolated from a smear-ripened cheese.</title>
        <authorList>
            <consortium name="US DOE Joint Genome Institute (JGI-PGF)"/>
            <person name="Walter F."/>
            <person name="Albersmeier A."/>
            <person name="Kalinowski J."/>
            <person name="Ruckert C."/>
        </authorList>
    </citation>
    <scope>NUCLEOTIDE SEQUENCE [LARGE SCALE GENOMIC DNA]</scope>
    <source>
        <strain evidence="1 2">CGMCC 1.16330</strain>
    </source>
</reference>
<dbReference type="PANTHER" id="PTHR43737:SF1">
    <property type="entry name" value="DUF1501 DOMAIN-CONTAINING PROTEIN"/>
    <property type="match status" value="1"/>
</dbReference>
<organism evidence="1 2">
    <name type="scientific">Caldovatus sediminis</name>
    <dbReference type="NCBI Taxonomy" id="2041189"/>
    <lineage>
        <taxon>Bacteria</taxon>
        <taxon>Pseudomonadati</taxon>
        <taxon>Pseudomonadota</taxon>
        <taxon>Alphaproteobacteria</taxon>
        <taxon>Acetobacterales</taxon>
        <taxon>Roseomonadaceae</taxon>
        <taxon>Caldovatus</taxon>
    </lineage>
</organism>
<dbReference type="PROSITE" id="PS51318">
    <property type="entry name" value="TAT"/>
    <property type="match status" value="1"/>
</dbReference>
<keyword evidence="2" id="KW-1185">Reference proteome</keyword>
<evidence type="ECO:0008006" key="3">
    <source>
        <dbReference type="Google" id="ProtNLM"/>
    </source>
</evidence>
<dbReference type="RefSeq" id="WP_188901710.1">
    <property type="nucleotide sequence ID" value="NZ_BMKS01000009.1"/>
</dbReference>
<dbReference type="Pfam" id="PF07394">
    <property type="entry name" value="DUF1501"/>
    <property type="match status" value="1"/>
</dbReference>
<dbReference type="Proteomes" id="UP000597507">
    <property type="component" value="Unassembled WGS sequence"/>
</dbReference>
<dbReference type="InterPro" id="IPR006311">
    <property type="entry name" value="TAT_signal"/>
</dbReference>
<protein>
    <recommendedName>
        <fullName evidence="3">DUF1501 domain-containing protein</fullName>
    </recommendedName>
</protein>
<dbReference type="PANTHER" id="PTHR43737">
    <property type="entry name" value="BLL7424 PROTEIN"/>
    <property type="match status" value="1"/>
</dbReference>
<sequence>MRTDPFPPPAARALHGSGGPRAGRRGLLLGLAATVALGSARLALAQAPGERRLVVVLLRGALDGLAAVPAYGDPHFAALRGPLALPEPGQEGGALDLGGHFGLHPRLRTLHALYRANEALVLHAVAGPHRSRSHFEAQDLLEGGAPQRLSSGWLNRALAAMPAPSARGPGNGVGLAVGTGVPLLLRGPAAVRSYAPQGLAQPEVDLLARIAALHERDPLLGHAVAEGLRNRGFTAAALAGHGTMEGGGAAAGPGRNAFPALAGAAGRLLAAADGPRVAALEIGGWDTHAGQPGRLVQPLGALDDGIAALRDGLGEHWRRTAVLVVTEFGRTVRVNGTLGTDHGTAGAAFVLGGAVAGGEVRATWPGLAEHQLFQGRDLAPTMDLRAVAKGLLRDHLRLPPGALAEAFPGSEAIAPMRGLVRA</sequence>
<dbReference type="AlphaFoldDB" id="A0A8J3EBV0"/>
<evidence type="ECO:0000313" key="2">
    <source>
        <dbReference type="Proteomes" id="UP000597507"/>
    </source>
</evidence>
<comment type="caution">
    <text evidence="1">The sequence shown here is derived from an EMBL/GenBank/DDBJ whole genome shotgun (WGS) entry which is preliminary data.</text>
</comment>
<accession>A0A8J3EBV0</accession>